<name>A0ABY5A3V6_9GAMM</name>
<feature type="chain" id="PRO_5046604189" evidence="3">
    <location>
        <begin position="21"/>
        <end position="245"/>
    </location>
</feature>
<keyword evidence="2 3" id="KW-0732">Signal</keyword>
<comment type="similarity">
    <text evidence="1">Belongs to the bacterial solute-binding protein 3 family.</text>
</comment>
<dbReference type="InterPro" id="IPR001638">
    <property type="entry name" value="Solute-binding_3/MltF_N"/>
</dbReference>
<protein>
    <submittedName>
        <fullName evidence="5">Transporter substrate-binding domain-containing protein</fullName>
    </submittedName>
</protein>
<keyword evidence="6" id="KW-1185">Reference proteome</keyword>
<dbReference type="Proteomes" id="UP001054897">
    <property type="component" value="Chromosome"/>
</dbReference>
<sequence>MRMRLLPFAVLCLLSLAATAQEQRPLRFSVTEGWAMPMIRIEDGRATSGILYDLQTRLAEKVGRRAELLVMPRLRVQRLLARGEIDVRCYVNPSWLSEPHHQYTWSQPFMVQRDLIVGRHDEADISLAQLPGERLGTVLGFSYPHLDALFASGQVQREDARTQELVLEKLEAGRYRYAVSNELTLAWFNRDLPEEKRLRALAELSADALSCLVRDAPDVPTQALLRALVQMKEDGELDAILSRYR</sequence>
<evidence type="ECO:0000256" key="1">
    <source>
        <dbReference type="ARBA" id="ARBA00010333"/>
    </source>
</evidence>
<evidence type="ECO:0000313" key="5">
    <source>
        <dbReference type="EMBL" id="USR38298.1"/>
    </source>
</evidence>
<dbReference type="GeneID" id="300082638"/>
<reference evidence="5" key="1">
    <citation type="submission" date="2022-06" db="EMBL/GenBank/DDBJ databases">
        <title>Complete genome of Pseudomonas hydrolytica DSWY01T.</title>
        <authorList>
            <person name="Jung J."/>
            <person name="Jeon C.O."/>
        </authorList>
    </citation>
    <scope>NUCLEOTIDE SEQUENCE</scope>
    <source>
        <strain evidence="5">DSWY01</strain>
    </source>
</reference>
<feature type="domain" description="Solute-binding protein family 3/N-terminal" evidence="4">
    <location>
        <begin position="32"/>
        <end position="244"/>
    </location>
</feature>
<dbReference type="SUPFAM" id="SSF53850">
    <property type="entry name" value="Periplasmic binding protein-like II"/>
    <property type="match status" value="1"/>
</dbReference>
<evidence type="ECO:0000259" key="4">
    <source>
        <dbReference type="Pfam" id="PF00497"/>
    </source>
</evidence>
<dbReference type="EMBL" id="CP099397">
    <property type="protein sequence ID" value="USR38298.1"/>
    <property type="molecule type" value="Genomic_DNA"/>
</dbReference>
<organism evidence="5 6">
    <name type="scientific">Ectopseudomonas hydrolytica</name>
    <dbReference type="NCBI Taxonomy" id="2493633"/>
    <lineage>
        <taxon>Bacteria</taxon>
        <taxon>Pseudomonadati</taxon>
        <taxon>Pseudomonadota</taxon>
        <taxon>Gammaproteobacteria</taxon>
        <taxon>Pseudomonadales</taxon>
        <taxon>Pseudomonadaceae</taxon>
        <taxon>Ectopseudomonas</taxon>
    </lineage>
</organism>
<proteinExistence type="inferred from homology"/>
<dbReference type="Pfam" id="PF00497">
    <property type="entry name" value="SBP_bac_3"/>
    <property type="match status" value="1"/>
</dbReference>
<gene>
    <name evidence="5" type="ORF">L1F06_016680</name>
</gene>
<evidence type="ECO:0000313" key="6">
    <source>
        <dbReference type="Proteomes" id="UP001054897"/>
    </source>
</evidence>
<evidence type="ECO:0000256" key="3">
    <source>
        <dbReference type="SAM" id="SignalP"/>
    </source>
</evidence>
<dbReference type="Gene3D" id="3.40.190.10">
    <property type="entry name" value="Periplasmic binding protein-like II"/>
    <property type="match status" value="2"/>
</dbReference>
<dbReference type="PANTHER" id="PTHR35936">
    <property type="entry name" value="MEMBRANE-BOUND LYTIC MUREIN TRANSGLYCOSYLASE F"/>
    <property type="match status" value="1"/>
</dbReference>
<feature type="signal peptide" evidence="3">
    <location>
        <begin position="1"/>
        <end position="20"/>
    </location>
</feature>
<dbReference type="RefSeq" id="WP_012018099.1">
    <property type="nucleotide sequence ID" value="NZ_CP099397.1"/>
</dbReference>
<evidence type="ECO:0000256" key="2">
    <source>
        <dbReference type="ARBA" id="ARBA00022729"/>
    </source>
</evidence>
<accession>A0ABY5A3V6</accession>
<dbReference type="PANTHER" id="PTHR35936:SF6">
    <property type="entry name" value="AMINO ACID ABC TRANSPORTER SUBSTRATE-BINDING PAAT FAMILY PROTEIN"/>
    <property type="match status" value="1"/>
</dbReference>